<dbReference type="PANTHER" id="PTHR10201">
    <property type="entry name" value="MATRIX METALLOPROTEINASE"/>
    <property type="match status" value="1"/>
</dbReference>
<dbReference type="EMBL" id="JACXWD010000001">
    <property type="protein sequence ID" value="MBD3866608.1"/>
    <property type="molecule type" value="Genomic_DNA"/>
</dbReference>
<evidence type="ECO:0000313" key="8">
    <source>
        <dbReference type="EMBL" id="MBD3866608.1"/>
    </source>
</evidence>
<protein>
    <submittedName>
        <fullName evidence="8">Matrixin family metalloprotease</fullName>
    </submittedName>
</protein>
<dbReference type="GO" id="GO:0004222">
    <property type="term" value="F:metalloendopeptidase activity"/>
    <property type="evidence" value="ECO:0007669"/>
    <property type="project" value="InterPro"/>
</dbReference>
<keyword evidence="5 8" id="KW-0482">Metalloprotease</keyword>
<evidence type="ECO:0000256" key="3">
    <source>
        <dbReference type="ARBA" id="ARBA00022801"/>
    </source>
</evidence>
<dbReference type="InterPro" id="IPR024079">
    <property type="entry name" value="MetalloPept_cat_dom_sf"/>
</dbReference>
<comment type="caution">
    <text evidence="8">The sequence shown here is derived from an EMBL/GenBank/DDBJ whole genome shotgun (WGS) entry which is preliminary data.</text>
</comment>
<keyword evidence="3" id="KW-0378">Hydrolase</keyword>
<feature type="domain" description="Peptidase M10 metallopeptidase" evidence="7">
    <location>
        <begin position="380"/>
        <end position="431"/>
    </location>
</feature>
<evidence type="ECO:0000256" key="4">
    <source>
        <dbReference type="ARBA" id="ARBA00022833"/>
    </source>
</evidence>
<evidence type="ECO:0000313" key="9">
    <source>
        <dbReference type="Proteomes" id="UP000648239"/>
    </source>
</evidence>
<dbReference type="GO" id="GO:0006508">
    <property type="term" value="P:proteolysis"/>
    <property type="evidence" value="ECO:0007669"/>
    <property type="project" value="UniProtKB-KW"/>
</dbReference>
<dbReference type="Proteomes" id="UP000648239">
    <property type="component" value="Unassembled WGS sequence"/>
</dbReference>
<feature type="signal peptide" evidence="6">
    <location>
        <begin position="1"/>
        <end position="22"/>
    </location>
</feature>
<dbReference type="PANTHER" id="PTHR10201:SF323">
    <property type="entry name" value="MATRIX METALLOPROTEINASE-21"/>
    <property type="match status" value="1"/>
</dbReference>
<keyword evidence="6" id="KW-0732">Signal</keyword>
<dbReference type="AlphaFoldDB" id="A0A8J6XYI6"/>
<proteinExistence type="predicted"/>
<evidence type="ECO:0000256" key="5">
    <source>
        <dbReference type="ARBA" id="ARBA00023049"/>
    </source>
</evidence>
<evidence type="ECO:0000256" key="6">
    <source>
        <dbReference type="SAM" id="SignalP"/>
    </source>
</evidence>
<evidence type="ECO:0000256" key="2">
    <source>
        <dbReference type="ARBA" id="ARBA00022723"/>
    </source>
</evidence>
<keyword evidence="4" id="KW-0862">Zinc</keyword>
<accession>A0A8J6XYI6</accession>
<name>A0A8J6XYI6_9BACT</name>
<feature type="chain" id="PRO_5035157181" evidence="6">
    <location>
        <begin position="23"/>
        <end position="653"/>
    </location>
</feature>
<dbReference type="GO" id="GO:0008270">
    <property type="term" value="F:zinc ion binding"/>
    <property type="evidence" value="ECO:0007669"/>
    <property type="project" value="InterPro"/>
</dbReference>
<dbReference type="Gene3D" id="3.40.390.10">
    <property type="entry name" value="Collagenase (Catalytic Domain)"/>
    <property type="match status" value="1"/>
</dbReference>
<dbReference type="PRINTS" id="PR00138">
    <property type="entry name" value="MATRIXIN"/>
</dbReference>
<dbReference type="SUPFAM" id="SSF55486">
    <property type="entry name" value="Metalloproteases ('zincins'), catalytic domain"/>
    <property type="match status" value="1"/>
</dbReference>
<dbReference type="GO" id="GO:0030574">
    <property type="term" value="P:collagen catabolic process"/>
    <property type="evidence" value="ECO:0007669"/>
    <property type="project" value="TreeGrafter"/>
</dbReference>
<evidence type="ECO:0000256" key="1">
    <source>
        <dbReference type="ARBA" id="ARBA00022670"/>
    </source>
</evidence>
<reference evidence="8 9" key="1">
    <citation type="submission" date="2020-08" db="EMBL/GenBank/DDBJ databases">
        <title>Acidobacteriota in marine sediments use diverse sulfur dissimilation pathways.</title>
        <authorList>
            <person name="Wasmund K."/>
        </authorList>
    </citation>
    <scope>NUCLEOTIDE SEQUENCE [LARGE SCALE GENOMIC DNA]</scope>
    <source>
        <strain evidence="8">MAG AM4</strain>
    </source>
</reference>
<dbReference type="Pfam" id="PF00413">
    <property type="entry name" value="Peptidase_M10"/>
    <property type="match status" value="1"/>
</dbReference>
<gene>
    <name evidence="8" type="ORF">IFK94_00640</name>
</gene>
<organism evidence="8 9">
    <name type="scientific">Candidatus Polarisedimenticola svalbardensis</name>
    <dbReference type="NCBI Taxonomy" id="2886004"/>
    <lineage>
        <taxon>Bacteria</taxon>
        <taxon>Pseudomonadati</taxon>
        <taxon>Acidobacteriota</taxon>
        <taxon>Candidatus Polarisedimenticolia</taxon>
        <taxon>Candidatus Polarisedimenticolales</taxon>
        <taxon>Candidatus Polarisedimenticolaceae</taxon>
        <taxon>Candidatus Polarisedimenticola</taxon>
    </lineage>
</organism>
<dbReference type="GO" id="GO:0030198">
    <property type="term" value="P:extracellular matrix organization"/>
    <property type="evidence" value="ECO:0007669"/>
    <property type="project" value="TreeGrafter"/>
</dbReference>
<dbReference type="InterPro" id="IPR001818">
    <property type="entry name" value="Pept_M10_metallopeptidase"/>
</dbReference>
<dbReference type="InterPro" id="IPR021190">
    <property type="entry name" value="Pept_M10A"/>
</dbReference>
<evidence type="ECO:0000259" key="7">
    <source>
        <dbReference type="Pfam" id="PF00413"/>
    </source>
</evidence>
<keyword evidence="1" id="KW-0645">Protease</keyword>
<keyword evidence="2" id="KW-0479">Metal-binding</keyword>
<sequence length="653" mass="68434">MGVVRKILVPALVMLCCTAAMAALSVYMPHEMVAERSALIVEGVVLEVASGLDPESNTVATYITLDVTTVHRGPAGLQRVTLREAGGTFAGLSNVLDAVPVYAVGEQVVAFLEPTSDGALRTAGMFFGKYTLSDDHRVARRDLDGRGLILGRSQAEPETLPAADLESLAATRRPLLRRPRTATMRTWAVKPPEMDRIVWDGDPAPAATPESAAGEADIIGLASDIVDPRSSRFVTLSSTSPARWYGVDDGTALMVDVEPDGNPLADNAAAVSEMARAMAAWTDVPESRLTMQLGNDNANFTGTHFTSPADTHYSGTNIILFDDPYNDISDPTGCSGVLAIGGYWRSGSTGSPVNGVTYNRALAMYVIFNNNFQCILGNPDNLAEVATHELGHAIGLGHSTVSDAIMRSSAYGGSRGPRLGDDDMDAAHCVYPHTLSLSSPVGGESFATGETRSVTWNSTLEAGPDIGEVDLEYSDDAGTTWHALAAGTGNDGHYDWNISLGSGVQYKLRAVRHNRVSPTPSPWPSACSSGSSPAAFSVTALPLGDVPDGSSGQPLLLGKAGTDVTLSWGDTGNAAVDDYAVYRGDLDTLRSGTWNHMPATCTAGMDRFEQLPSGGSSTFYLVAPLSGSTEGNLGTGSDGLVRPVSVATCGTPE</sequence>
<dbReference type="GO" id="GO:0031012">
    <property type="term" value="C:extracellular matrix"/>
    <property type="evidence" value="ECO:0007669"/>
    <property type="project" value="InterPro"/>
</dbReference>